<evidence type="ECO:0000313" key="2">
    <source>
        <dbReference type="EMBL" id="OIP82445.1"/>
    </source>
</evidence>
<comment type="caution">
    <text evidence="2">The sequence shown here is derived from an EMBL/GenBank/DDBJ whole genome shotgun (WGS) entry which is preliminary data.</text>
</comment>
<feature type="transmembrane region" description="Helical" evidence="1">
    <location>
        <begin position="44"/>
        <end position="63"/>
    </location>
</feature>
<proteinExistence type="predicted"/>
<evidence type="ECO:0000256" key="1">
    <source>
        <dbReference type="SAM" id="Phobius"/>
    </source>
</evidence>
<dbReference type="AlphaFoldDB" id="A0A1J5HB02"/>
<keyword evidence="1" id="KW-0812">Transmembrane</keyword>
<evidence type="ECO:0008006" key="4">
    <source>
        <dbReference type="Google" id="ProtNLM"/>
    </source>
</evidence>
<protein>
    <recommendedName>
        <fullName evidence="4">DUF4145 domain-containing protein</fullName>
    </recommendedName>
</protein>
<evidence type="ECO:0000313" key="3">
    <source>
        <dbReference type="Proteomes" id="UP000183758"/>
    </source>
</evidence>
<keyword evidence="1" id="KW-1133">Transmembrane helix</keyword>
<accession>A0A1J5HB02</accession>
<dbReference type="Proteomes" id="UP000183758">
    <property type="component" value="Unassembled WGS sequence"/>
</dbReference>
<keyword evidence="1" id="KW-0472">Membrane</keyword>
<name>A0A1J5HB02_9BACT</name>
<organism evidence="2 3">
    <name type="scientific">Candidatus Roizmanbacteria bacterium CG2_30_33_16</name>
    <dbReference type="NCBI Taxonomy" id="1805340"/>
    <lineage>
        <taxon>Bacteria</taxon>
        <taxon>Candidatus Roizmaniibacteriota</taxon>
    </lineage>
</organism>
<sequence>MDNLDFIQDVDLHRTLTDSIEFIYTIYEQSKNKGQKELYVEETYRVMILYVVSAIEAVFLYIYKARGEKIHYLDYKYIQTLPKEFKYKDKTSSPIVVAVQEKVDRQEYQIGIHDLVNFFKDKKIIKETTATEILELNDTRNTLHFSKPRIKKCDLTQVESALKMLVYVIDRTPKALQNK</sequence>
<gene>
    <name evidence="2" type="ORF">AUK04_04685</name>
</gene>
<reference evidence="2 3" key="1">
    <citation type="journal article" date="2016" name="Environ. Microbiol.">
        <title>Genomic resolution of a cold subsurface aquifer community provides metabolic insights for novel microbes adapted to high CO concentrations.</title>
        <authorList>
            <person name="Probst A.J."/>
            <person name="Castelle C.J."/>
            <person name="Singh A."/>
            <person name="Brown C.T."/>
            <person name="Anantharaman K."/>
            <person name="Sharon I."/>
            <person name="Hug L.A."/>
            <person name="Burstein D."/>
            <person name="Emerson J.B."/>
            <person name="Thomas B.C."/>
            <person name="Banfield J.F."/>
        </authorList>
    </citation>
    <scope>NUCLEOTIDE SEQUENCE [LARGE SCALE GENOMIC DNA]</scope>
    <source>
        <strain evidence="2">CG2_30_33_16</strain>
    </source>
</reference>
<dbReference type="EMBL" id="MNZM01000113">
    <property type="protein sequence ID" value="OIP82445.1"/>
    <property type="molecule type" value="Genomic_DNA"/>
</dbReference>